<dbReference type="OrthoDB" id="329835at2759"/>
<dbReference type="PANTHER" id="PTHR43775:SF49">
    <property type="entry name" value="SYNTHASE, PUTATIVE (JCVI)-RELATED"/>
    <property type="match status" value="1"/>
</dbReference>
<feature type="active site" description="Proton acceptor; for dehydratase activity" evidence="8">
    <location>
        <position position="949"/>
    </location>
</feature>
<feature type="domain" description="Ketosynthase family 3 (KS3)" evidence="10">
    <location>
        <begin position="22"/>
        <end position="447"/>
    </location>
</feature>
<evidence type="ECO:0000313" key="13">
    <source>
        <dbReference type="Proteomes" id="UP000033647"/>
    </source>
</evidence>
<dbReference type="SMART" id="SM00826">
    <property type="entry name" value="PKS_DH"/>
    <property type="match status" value="1"/>
</dbReference>
<dbReference type="SUPFAM" id="SSF50129">
    <property type="entry name" value="GroES-like"/>
    <property type="match status" value="1"/>
</dbReference>
<dbReference type="Pfam" id="PF08240">
    <property type="entry name" value="ADH_N"/>
    <property type="match status" value="1"/>
</dbReference>
<dbReference type="GO" id="GO:0032259">
    <property type="term" value="P:methylation"/>
    <property type="evidence" value="ECO:0007669"/>
    <property type="project" value="UniProtKB-KW"/>
</dbReference>
<dbReference type="Pfam" id="PF00550">
    <property type="entry name" value="PP-binding"/>
    <property type="match status" value="1"/>
</dbReference>
<keyword evidence="4" id="KW-0808">Transferase</keyword>
<dbReference type="Gene3D" id="3.40.50.720">
    <property type="entry name" value="NAD(P)-binding Rossmann-like Domain"/>
    <property type="match status" value="1"/>
</dbReference>
<dbReference type="EMBL" id="LAFY01004162">
    <property type="protein sequence ID" value="KJX94294.1"/>
    <property type="molecule type" value="Genomic_DNA"/>
</dbReference>
<feature type="region of interest" description="C-terminal hotdog fold" evidence="8">
    <location>
        <begin position="1058"/>
        <end position="1202"/>
    </location>
</feature>
<evidence type="ECO:0000256" key="7">
    <source>
        <dbReference type="ARBA" id="ARBA00023315"/>
    </source>
</evidence>
<dbReference type="InterPro" id="IPR042104">
    <property type="entry name" value="PKS_dehydratase_sf"/>
</dbReference>
<dbReference type="GO" id="GO:0031177">
    <property type="term" value="F:phosphopantetheine binding"/>
    <property type="evidence" value="ECO:0007669"/>
    <property type="project" value="InterPro"/>
</dbReference>
<dbReference type="InterPro" id="IPR049900">
    <property type="entry name" value="PKS_mFAS_DH"/>
</dbReference>
<dbReference type="Gene3D" id="3.90.180.10">
    <property type="entry name" value="Medium-chain alcohol dehydrogenases, catalytic domain"/>
    <property type="match status" value="1"/>
</dbReference>
<dbReference type="InterPro" id="IPR029063">
    <property type="entry name" value="SAM-dependent_MTases_sf"/>
</dbReference>
<dbReference type="CDD" id="cd00833">
    <property type="entry name" value="PKS"/>
    <property type="match status" value="1"/>
</dbReference>
<dbReference type="InterPro" id="IPR050091">
    <property type="entry name" value="PKS_NRPS_Biosynth_Enz"/>
</dbReference>
<proteinExistence type="predicted"/>
<dbReference type="InterPro" id="IPR020843">
    <property type="entry name" value="ER"/>
</dbReference>
<dbReference type="Pfam" id="PF08242">
    <property type="entry name" value="Methyltransf_12"/>
    <property type="match status" value="1"/>
</dbReference>
<dbReference type="Pfam" id="PF16197">
    <property type="entry name" value="KAsynt_C_assoc"/>
    <property type="match status" value="1"/>
</dbReference>
<dbReference type="InterPro" id="IPR036736">
    <property type="entry name" value="ACP-like_sf"/>
</dbReference>
<dbReference type="PANTHER" id="PTHR43775">
    <property type="entry name" value="FATTY ACID SYNTHASE"/>
    <property type="match status" value="1"/>
</dbReference>
<evidence type="ECO:0000256" key="6">
    <source>
        <dbReference type="ARBA" id="ARBA00023268"/>
    </source>
</evidence>
<dbReference type="InterPro" id="IPR001227">
    <property type="entry name" value="Ac_transferase_dom_sf"/>
</dbReference>
<dbReference type="PROSITE" id="PS52004">
    <property type="entry name" value="KS3_2"/>
    <property type="match status" value="1"/>
</dbReference>
<dbReference type="InterPro" id="IPR018201">
    <property type="entry name" value="Ketoacyl_synth_AS"/>
</dbReference>
<dbReference type="InterPro" id="IPR057326">
    <property type="entry name" value="KR_dom"/>
</dbReference>
<dbReference type="Proteomes" id="UP000033647">
    <property type="component" value="Unassembled WGS sequence"/>
</dbReference>
<evidence type="ECO:0000256" key="8">
    <source>
        <dbReference type="PROSITE-ProRule" id="PRU01363"/>
    </source>
</evidence>
<dbReference type="Gene3D" id="3.10.129.110">
    <property type="entry name" value="Polyketide synthase dehydratase"/>
    <property type="match status" value="1"/>
</dbReference>
<keyword evidence="6" id="KW-0511">Multifunctional enzyme</keyword>
<dbReference type="PROSITE" id="PS00606">
    <property type="entry name" value="KS3_1"/>
    <property type="match status" value="1"/>
</dbReference>
<evidence type="ECO:0000256" key="5">
    <source>
        <dbReference type="ARBA" id="ARBA00022857"/>
    </source>
</evidence>
<dbReference type="GO" id="GO:0044550">
    <property type="term" value="P:secondary metabolite biosynthetic process"/>
    <property type="evidence" value="ECO:0007669"/>
    <property type="project" value="UniProtKB-ARBA"/>
</dbReference>
<comment type="caution">
    <text evidence="12">The sequence shown here is derived from an EMBL/GenBank/DDBJ whole genome shotgun (WGS) entry which is preliminary data.</text>
</comment>
<feature type="active site" description="Proton donor; for dehydratase activity" evidence="8">
    <location>
        <position position="1118"/>
    </location>
</feature>
<dbReference type="Pfam" id="PF00698">
    <property type="entry name" value="Acyl_transf_1"/>
    <property type="match status" value="1"/>
</dbReference>
<evidence type="ECO:0000256" key="3">
    <source>
        <dbReference type="ARBA" id="ARBA00022603"/>
    </source>
</evidence>
<dbReference type="Gene3D" id="3.40.50.150">
    <property type="entry name" value="Vaccinia Virus protein VP39"/>
    <property type="match status" value="1"/>
</dbReference>
<dbReference type="InterPro" id="IPR011032">
    <property type="entry name" value="GroES-like_sf"/>
</dbReference>
<sequence length="2496" mass="271871">MGDMSNDEGHDRFDVDSTPQHDMPIAICGIALRLPGGVRSDADLLDLLRDKRDTSTVVPSDRFNIESYYDPSGKPGSIITNKAHFIDVDLDQFDSTMFGMSKAEVRQMDPAQRLLLEVTREALESGGEGDFRGKPIGTFVGSFTQDWDDLHNIDTLRLAPYQVPGKADFMHANRLAFEYNLTGPSLPMKTACSATAQAVNHAVLSIQAGSCPSAIVAGANLIMAPRPSIEMTMLGVLAPDGSCKTFDAGANGYARGESVCAIFIKRLDLAIRDGNPIRAIIRACDANADGGDGTRTWGTPNPAAQEALIRQTYARAKIPLSQTGVVECHGTGTPTGDPLELTAIANCFGRSVNDDEDRKVYVGSIKPNLGHAEGGSIMSSIAKAVLALENRIVLPNIKFSIPNPKCPWNQGLTVPVEPMAWPTGFTERMSINSFGLGGANVHLVIDSAASFGLPRLVRRPADPPSGKALLLLSGNSAASIMKMAEKYQEYLTKYPSRRNAVCHTLAARRERLQLTSYSIANGVSLSTPSTPVARTSAYGVAFIFTGQGAQWLGMGRELIYEQPVFAQSIRQMDAVLQKLPYAPEWTLESILTAGTVAKGNLDDTDLSQPVCAALQIALVDLLAAWGVEPVAVVGHSSGEVAAAYAAGILSQRQAIITAFYRGYACARNELKGSMAAVGLGRDVVEPHLAPGCVLACENSDSSVTISGDIEALDQSQAAIQAAYPQAFVRRLRVPMAYHSPHMGSIAPLYAELLGGHLTPRTPRLPYYSTVYGRRIDDGGLFGPEYWQLNMESPVLFRTAVSAMIAERGPRVVHHLEIGPHSALAGPLRQISSGGPMMRSTPSTYVPVLVRNEDAAQTMLAAVGQLSCLGINTRIPTSTTTRIEVLHDLPTYPWTYTESFDSLTRVQTLWRFAPYRKHELLGRRVLESSDLEPAWRNYIKLNEVSWLPDHVVGRDIVFPAAGYLAIAGVAVSQLAGTASHDYTVRQVHFAAALLLHDTTACELVTTLRKRSLTTILDSKWYDFTIVSVNKDGTATKHCFGQVTGGCSTALPSARTQSYAKRVDVRRWYTTMNRIGLNYGPRFVGMKDITASPSTQAAALTITDHCEPGEPYALHPTTLDLMLQSWGVAAVKGEARRMDQLSLPTSIDELFVGQHGAGKMLRVQSSAEGPVEAAVGYAHGMVDDRVVFALKGFKTTRIADTTAAKRPDLKALTLQWHPDADFAPLEQYMRPARDATSENQLLERLYILCAAQASAVSPAIHSSTLVPTHLQKYRSWLEEEVQRFTHSEIPLVPDSACMVAMSSQDRQAAIEQLVRDAAGPVRPAVDALWRTFSRLDDLVTGSTGLLEVLLAGGLLSEFYDYCSGLSDLKDLYALLGTNKPQMRVLEIGAGCGGTTLSALAGLRSNGDVRLYQSYTATDISPAFLAQCRERFQHYGNITYATLDISRDPLQQGFERGAFDLIIASNTLHATPNLVQTLQHCRELLASDGHMLLQEWSSPGRWYDFIMGLFDGWWLGADDGRQSRAVVCPDEWDKRLRIAGFTGLEACAFDNSLPYYNCANMVTRPRVDLQGKKAAVTLLTATKQLSPFEATTKSLLENAGFATSDCSWAERLPESQDIISFLDVNADNNPFLADISDKDLSRFIDMIKNPNSGAIVWLTDPAQSKCSSAQYGQILGVARTVRAECGKIFASMQLETADELAAQAVSDVFHKIRLSRELGLDESDVDIDAEYLWRDNRILLSRFHPFSVEQALAGSAPPTDALALSIGRRGQLQSLQWNPIRFDELGADEVRIKMNAAGLNFLDVVYAMNLIDIDSVVGNALGKEGAGVVTAVGSGVKDFTIGDRVTTMSVDAPIFATEIQRPSSLVVRTPDGLSDEDAAGMFIVYATVILALIEKAQLVKSQSVLIHSAAGGVGIAAVHVARWLDLEIYCTVGSEAKIKFLSETMGIPRERIFASRDDSFLEGIMEATNGRGVDAVLNSLSGELLHATWSCVAPGGCMLEIGKRDFRGRGQLALQPFEMNRAYFGVDLLSLPSIDPKAAPRLFNQVAKLYREGHIHPIRPSTIFAAEKAEDAFRYMQKGDHIGRVILRFPKDKAELPTKAIVPKPTFKPDREYMLIGGLGGLGQSVISWMAAHGARHFMVISRSAGTKVSDQAFIQEMVEVGCSLRCFPGSAADLSFLQHVVSQAAYPVAGVIQAAMVLRDLGLTNMDHDSWTTALTPKVQGTWNLQQALPSDLDFFVMFGSNSGTLASYGQANYAAANAYLDAFVHFRHTLGLPASVLDIAAVGDVGYVANNKDVAERMERTIGRFMSEEEFLIGVQLAIERSSSKYIKPHAARVASPIVAYHEQSQIILHNDMSIPLSNAENTMPWRRDARMTIYRNSEEVQQQRQEQQSSEGLRSFIASLAVDPELLEDSDTAAFFAREIFKRVLAFLMKDADVLDLSLTLTSVGADSLVAIEIRNWWKQAFGTDVSVLELSDAGMTMEQLGMLAVQRLKEKMGVE</sequence>
<dbReference type="Pfam" id="PF21089">
    <property type="entry name" value="PKS_DH_N"/>
    <property type="match status" value="1"/>
</dbReference>
<dbReference type="SMART" id="SM00829">
    <property type="entry name" value="PKS_ER"/>
    <property type="match status" value="1"/>
</dbReference>
<dbReference type="SUPFAM" id="SSF51735">
    <property type="entry name" value="NAD(P)-binding Rossmann-fold domains"/>
    <property type="match status" value="2"/>
</dbReference>
<dbReference type="Gene3D" id="1.10.1200.10">
    <property type="entry name" value="ACP-like"/>
    <property type="match status" value="1"/>
</dbReference>
<dbReference type="SUPFAM" id="SSF53901">
    <property type="entry name" value="Thiolase-like"/>
    <property type="match status" value="1"/>
</dbReference>
<dbReference type="InterPro" id="IPR032821">
    <property type="entry name" value="PKS_assoc"/>
</dbReference>
<dbReference type="CDD" id="cd02440">
    <property type="entry name" value="AdoMet_MTases"/>
    <property type="match status" value="1"/>
</dbReference>
<dbReference type="Pfam" id="PF13602">
    <property type="entry name" value="ADH_zinc_N_2"/>
    <property type="match status" value="1"/>
</dbReference>
<keyword evidence="1" id="KW-0596">Phosphopantetheine</keyword>
<dbReference type="SUPFAM" id="SSF55048">
    <property type="entry name" value="Probable ACP-binding domain of malonyl-CoA ACP transacylase"/>
    <property type="match status" value="1"/>
</dbReference>
<organism evidence="12 13">
    <name type="scientific">Zymoseptoria brevis</name>
    <dbReference type="NCBI Taxonomy" id="1047168"/>
    <lineage>
        <taxon>Eukaryota</taxon>
        <taxon>Fungi</taxon>
        <taxon>Dikarya</taxon>
        <taxon>Ascomycota</taxon>
        <taxon>Pezizomycotina</taxon>
        <taxon>Dothideomycetes</taxon>
        <taxon>Dothideomycetidae</taxon>
        <taxon>Mycosphaerellales</taxon>
        <taxon>Mycosphaerellaceae</taxon>
        <taxon>Zymoseptoria</taxon>
    </lineage>
</organism>
<keyword evidence="2" id="KW-0597">Phosphoprotein</keyword>
<accession>A0A0F4GAC0</accession>
<dbReference type="InterPro" id="IPR020807">
    <property type="entry name" value="PKS_DH"/>
</dbReference>
<keyword evidence="5" id="KW-0521">NADP</keyword>
<dbReference type="InterPro" id="IPR013217">
    <property type="entry name" value="Methyltransf_12"/>
</dbReference>
<dbReference type="GO" id="GO:0008168">
    <property type="term" value="F:methyltransferase activity"/>
    <property type="evidence" value="ECO:0007669"/>
    <property type="project" value="UniProtKB-KW"/>
</dbReference>
<dbReference type="SUPFAM" id="SSF52151">
    <property type="entry name" value="FabD/lysophospholipase-like"/>
    <property type="match status" value="1"/>
</dbReference>
<dbReference type="GO" id="GO:0006633">
    <property type="term" value="P:fatty acid biosynthetic process"/>
    <property type="evidence" value="ECO:0007669"/>
    <property type="project" value="InterPro"/>
</dbReference>
<dbReference type="InterPro" id="IPR009081">
    <property type="entry name" value="PP-bd_ACP"/>
</dbReference>
<evidence type="ECO:0000259" key="10">
    <source>
        <dbReference type="PROSITE" id="PS52004"/>
    </source>
</evidence>
<feature type="domain" description="Carrier" evidence="9">
    <location>
        <begin position="2411"/>
        <end position="2489"/>
    </location>
</feature>
<name>A0A0F4GAC0_9PEZI</name>
<dbReference type="InterPro" id="IPR020841">
    <property type="entry name" value="PKS_Beta-ketoAc_synthase_dom"/>
</dbReference>
<dbReference type="InterPro" id="IPR036291">
    <property type="entry name" value="NAD(P)-bd_dom_sf"/>
</dbReference>
<evidence type="ECO:0000256" key="1">
    <source>
        <dbReference type="ARBA" id="ARBA00022450"/>
    </source>
</evidence>
<dbReference type="PROSITE" id="PS52019">
    <property type="entry name" value="PKS_MFAS_DH"/>
    <property type="match status" value="1"/>
</dbReference>
<gene>
    <name evidence="12" type="ORF">TI39_contig4203g00003</name>
</gene>
<dbReference type="InterPro" id="IPR016035">
    <property type="entry name" value="Acyl_Trfase/lysoPLipase"/>
</dbReference>
<dbReference type="Pfam" id="PF02801">
    <property type="entry name" value="Ketoacyl-synt_C"/>
    <property type="match status" value="1"/>
</dbReference>
<dbReference type="InterPro" id="IPR016039">
    <property type="entry name" value="Thiolase-like"/>
</dbReference>
<evidence type="ECO:0000259" key="11">
    <source>
        <dbReference type="PROSITE" id="PS52019"/>
    </source>
</evidence>
<feature type="region of interest" description="N-terminal hotdog fold" evidence="8">
    <location>
        <begin position="917"/>
        <end position="1048"/>
    </location>
</feature>
<evidence type="ECO:0000313" key="12">
    <source>
        <dbReference type="EMBL" id="KJX94294.1"/>
    </source>
</evidence>
<dbReference type="Gene3D" id="3.40.47.10">
    <property type="match status" value="1"/>
</dbReference>
<dbReference type="Pfam" id="PF14765">
    <property type="entry name" value="PS-DH"/>
    <property type="match status" value="1"/>
</dbReference>
<keyword evidence="13" id="KW-1185">Reference proteome</keyword>
<protein>
    <submittedName>
        <fullName evidence="12">Polyketide synthase like protein</fullName>
    </submittedName>
</protein>
<keyword evidence="3" id="KW-0489">Methyltransferase</keyword>
<dbReference type="GO" id="GO:0004315">
    <property type="term" value="F:3-oxoacyl-[acyl-carrier-protein] synthase activity"/>
    <property type="evidence" value="ECO:0007669"/>
    <property type="project" value="InterPro"/>
</dbReference>
<dbReference type="PROSITE" id="PS50075">
    <property type="entry name" value="CARRIER"/>
    <property type="match status" value="1"/>
</dbReference>
<dbReference type="InterPro" id="IPR049551">
    <property type="entry name" value="PKS_DH_C"/>
</dbReference>
<dbReference type="InterPro" id="IPR014043">
    <property type="entry name" value="Acyl_transferase_dom"/>
</dbReference>
<dbReference type="GO" id="GO:0016491">
    <property type="term" value="F:oxidoreductase activity"/>
    <property type="evidence" value="ECO:0007669"/>
    <property type="project" value="InterPro"/>
</dbReference>
<feature type="domain" description="PKS/mFAS DH" evidence="11">
    <location>
        <begin position="917"/>
        <end position="1202"/>
    </location>
</feature>
<dbReference type="CDD" id="cd05195">
    <property type="entry name" value="enoyl_red"/>
    <property type="match status" value="1"/>
</dbReference>
<dbReference type="SMART" id="SM00827">
    <property type="entry name" value="PKS_AT"/>
    <property type="match status" value="1"/>
</dbReference>
<dbReference type="SMART" id="SM00825">
    <property type="entry name" value="PKS_KS"/>
    <property type="match status" value="1"/>
</dbReference>
<dbReference type="SUPFAM" id="SSF47336">
    <property type="entry name" value="ACP-like"/>
    <property type="match status" value="1"/>
</dbReference>
<evidence type="ECO:0000259" key="9">
    <source>
        <dbReference type="PROSITE" id="PS50075"/>
    </source>
</evidence>
<dbReference type="InterPro" id="IPR020806">
    <property type="entry name" value="PKS_PP-bd"/>
</dbReference>
<dbReference type="InterPro" id="IPR014031">
    <property type="entry name" value="Ketoacyl_synth_C"/>
</dbReference>
<reference evidence="12 13" key="1">
    <citation type="submission" date="2015-03" db="EMBL/GenBank/DDBJ databases">
        <title>RNA-seq based gene annotation and comparative genomics of four Zymoseptoria species reveal species-specific pathogenicity related genes and transposable element activity.</title>
        <authorList>
            <person name="Grandaubert J."/>
            <person name="Bhattacharyya A."/>
            <person name="Stukenbrock E.H."/>
        </authorList>
    </citation>
    <scope>NUCLEOTIDE SEQUENCE [LARGE SCALE GENOMIC DNA]</scope>
    <source>
        <strain evidence="12 13">Zb18110</strain>
    </source>
</reference>
<dbReference type="InterPro" id="IPR016036">
    <property type="entry name" value="Malonyl_transacylase_ACP-bd"/>
</dbReference>
<dbReference type="Gene3D" id="3.40.366.10">
    <property type="entry name" value="Malonyl-Coenzyme A Acyl Carrier Protein, domain 2"/>
    <property type="match status" value="1"/>
</dbReference>
<dbReference type="InterPro" id="IPR013154">
    <property type="entry name" value="ADH-like_N"/>
</dbReference>
<evidence type="ECO:0000256" key="4">
    <source>
        <dbReference type="ARBA" id="ARBA00022679"/>
    </source>
</evidence>
<dbReference type="SMART" id="SM00822">
    <property type="entry name" value="PKS_KR"/>
    <property type="match status" value="1"/>
</dbReference>
<dbReference type="InterPro" id="IPR049552">
    <property type="entry name" value="PKS_DH_N"/>
</dbReference>
<dbReference type="Pfam" id="PF08659">
    <property type="entry name" value="KR"/>
    <property type="match status" value="1"/>
</dbReference>
<dbReference type="GO" id="GO:0004312">
    <property type="term" value="F:fatty acid synthase activity"/>
    <property type="evidence" value="ECO:0007669"/>
    <property type="project" value="TreeGrafter"/>
</dbReference>
<evidence type="ECO:0000256" key="2">
    <source>
        <dbReference type="ARBA" id="ARBA00022553"/>
    </source>
</evidence>
<dbReference type="InterPro" id="IPR014030">
    <property type="entry name" value="Ketoacyl_synth_N"/>
</dbReference>
<dbReference type="InterPro" id="IPR013968">
    <property type="entry name" value="PKS_KR"/>
</dbReference>
<dbReference type="STRING" id="1047168.A0A0F4GAC0"/>
<dbReference type="SUPFAM" id="SSF53335">
    <property type="entry name" value="S-adenosyl-L-methionine-dependent methyltransferases"/>
    <property type="match status" value="1"/>
</dbReference>
<keyword evidence="7" id="KW-0012">Acyltransferase</keyword>
<dbReference type="SMART" id="SM00823">
    <property type="entry name" value="PKS_PP"/>
    <property type="match status" value="1"/>
</dbReference>
<dbReference type="Pfam" id="PF00109">
    <property type="entry name" value="ketoacyl-synt"/>
    <property type="match status" value="1"/>
</dbReference>